<dbReference type="InterPro" id="IPR036291">
    <property type="entry name" value="NAD(P)-bd_dom_sf"/>
</dbReference>
<dbReference type="PIRSF" id="PIRSF001439">
    <property type="entry name" value="CryM"/>
    <property type="match status" value="1"/>
</dbReference>
<proteinExistence type="predicted"/>
<dbReference type="Gene3D" id="3.30.1780.10">
    <property type="entry name" value="ornithine cyclodeaminase, domain 1"/>
    <property type="match status" value="1"/>
</dbReference>
<dbReference type="PANTHER" id="PTHR13812:SF19">
    <property type="entry name" value="KETIMINE REDUCTASE MU-CRYSTALLIN"/>
    <property type="match status" value="1"/>
</dbReference>
<comment type="caution">
    <text evidence="1">The sequence shown here is derived from an EMBL/GenBank/DDBJ whole genome shotgun (WGS) entry which is preliminary data.</text>
</comment>
<dbReference type="GO" id="GO:0005737">
    <property type="term" value="C:cytoplasm"/>
    <property type="evidence" value="ECO:0007669"/>
    <property type="project" value="TreeGrafter"/>
</dbReference>
<keyword evidence="2" id="KW-1185">Reference proteome</keyword>
<dbReference type="OrthoDB" id="9792005at2"/>
<dbReference type="SUPFAM" id="SSF51735">
    <property type="entry name" value="NAD(P)-binding Rossmann-fold domains"/>
    <property type="match status" value="1"/>
</dbReference>
<evidence type="ECO:0000313" key="1">
    <source>
        <dbReference type="EMBL" id="PAB59637.1"/>
    </source>
</evidence>
<evidence type="ECO:0000313" key="2">
    <source>
        <dbReference type="Proteomes" id="UP000216024"/>
    </source>
</evidence>
<accession>A0A267MJK8</accession>
<dbReference type="AlphaFoldDB" id="A0A267MJK8"/>
<dbReference type="Gene3D" id="3.40.50.720">
    <property type="entry name" value="NAD(P)-binding Rossmann-like Domain"/>
    <property type="match status" value="1"/>
</dbReference>
<reference evidence="1 2" key="1">
    <citation type="submission" date="2017-06" db="EMBL/GenBank/DDBJ databases">
        <title>Draft genome sequence of anaerobic fermentative bacterium Anaeromicrobium sediminis DY2726D isolated from West Pacific Ocean sediments.</title>
        <authorList>
            <person name="Zeng X."/>
        </authorList>
    </citation>
    <scope>NUCLEOTIDE SEQUENCE [LARGE SCALE GENOMIC DNA]</scope>
    <source>
        <strain evidence="1 2">DY2726D</strain>
    </source>
</reference>
<dbReference type="PANTHER" id="PTHR13812">
    <property type="entry name" value="KETIMINE REDUCTASE MU-CRYSTALLIN"/>
    <property type="match status" value="1"/>
</dbReference>
<protein>
    <submittedName>
        <fullName evidence="1">Alanine dehydrogenase</fullName>
    </submittedName>
</protein>
<organism evidence="1 2">
    <name type="scientific">Anaeromicrobium sediminis</name>
    <dbReference type="NCBI Taxonomy" id="1478221"/>
    <lineage>
        <taxon>Bacteria</taxon>
        <taxon>Bacillati</taxon>
        <taxon>Bacillota</taxon>
        <taxon>Clostridia</taxon>
        <taxon>Peptostreptococcales</taxon>
        <taxon>Thermotaleaceae</taxon>
        <taxon>Anaeromicrobium</taxon>
    </lineage>
</organism>
<sequence length="334" mass="36319">MESTILLSQGDIKEVLTMKDVVEICDKTFVGFGEGTTINPTKVGLDLGEKAAYPPYEGFMNAMPAYVGWCDSAGIKWAGGLLGERKKAGLPYITSMILLMNPKMGNFTAAMDGALITNWRTGSQAAISLKYTITHKKNIKIAIYGAGMQGRTSTMAISQIFDIDELRVYDLYKSAGEKFKEDMKEYVKGEIVVVENPEDAAKDVDAIITVTQSKNKFLKNEWIKPGMVVVPMGSYQECDDEFILSADKIMVDHVGQCLHRGVLKELAEAGKITEETLYATIGEVAAGKKAAGIKSDERILCVPIGTGAMDIAIATVVRDRAIEKGLGDNFAFVV</sequence>
<dbReference type="Proteomes" id="UP000216024">
    <property type="component" value="Unassembled WGS sequence"/>
</dbReference>
<dbReference type="RefSeq" id="WP_095133034.1">
    <property type="nucleotide sequence ID" value="NZ_NIBG01000006.1"/>
</dbReference>
<gene>
    <name evidence="1" type="ORF">CCE28_08695</name>
</gene>
<name>A0A267MJK8_9FIRM</name>
<dbReference type="EMBL" id="NIBG01000006">
    <property type="protein sequence ID" value="PAB59637.1"/>
    <property type="molecule type" value="Genomic_DNA"/>
</dbReference>
<dbReference type="InterPro" id="IPR003462">
    <property type="entry name" value="ODC_Mu_crystall"/>
</dbReference>
<dbReference type="InterPro" id="IPR023401">
    <property type="entry name" value="ODC_N"/>
</dbReference>
<dbReference type="Pfam" id="PF02423">
    <property type="entry name" value="OCD_Mu_crystall"/>
    <property type="match status" value="1"/>
</dbReference>